<evidence type="ECO:0000313" key="13">
    <source>
        <dbReference type="Proteomes" id="UP000266677"/>
    </source>
</evidence>
<comment type="caution">
    <text evidence="12">The sequence shown here is derived from an EMBL/GenBank/DDBJ whole genome shotgun (WGS) entry which is preliminary data.</text>
</comment>
<dbReference type="Gene3D" id="1.10.540.10">
    <property type="entry name" value="Acyl-CoA dehydrogenase/oxidase, N-terminal domain"/>
    <property type="match status" value="1"/>
</dbReference>
<dbReference type="FunFam" id="1.20.140.10:FF:000001">
    <property type="entry name" value="Acyl-CoA dehydrogenase"/>
    <property type="match status" value="1"/>
</dbReference>
<evidence type="ECO:0000256" key="1">
    <source>
        <dbReference type="ARBA" id="ARBA00001974"/>
    </source>
</evidence>
<dbReference type="InterPro" id="IPR046373">
    <property type="entry name" value="Acyl-CoA_Oxase/DH_mid-dom_sf"/>
</dbReference>
<dbReference type="InterPro" id="IPR006091">
    <property type="entry name" value="Acyl-CoA_Oxase/DH_mid-dom"/>
</dbReference>
<dbReference type="Pfam" id="PF02770">
    <property type="entry name" value="Acyl-CoA_dh_M"/>
    <property type="match status" value="1"/>
</dbReference>
<evidence type="ECO:0000256" key="7">
    <source>
        <dbReference type="ARBA" id="ARBA00052546"/>
    </source>
</evidence>
<dbReference type="InterPro" id="IPR050741">
    <property type="entry name" value="Acyl-CoA_dehydrogenase"/>
</dbReference>
<feature type="domain" description="Acyl-CoA dehydrogenase/oxidase C-terminal" evidence="9">
    <location>
        <begin position="235"/>
        <end position="383"/>
    </location>
</feature>
<proteinExistence type="inferred from homology"/>
<keyword evidence="13" id="KW-1185">Reference proteome</keyword>
<evidence type="ECO:0000256" key="5">
    <source>
        <dbReference type="ARBA" id="ARBA00022827"/>
    </source>
</evidence>
<keyword evidence="5 8" id="KW-0274">FAD</keyword>
<accession>A0A3A4KKA0</accession>
<comment type="catalytic activity">
    <reaction evidence="7">
        <text>a 2,3-saturated acyl-CoA + A = a 2,3-dehydroacyl-CoA + AH2</text>
        <dbReference type="Rhea" id="RHEA:48608"/>
        <dbReference type="ChEBI" id="CHEBI:13193"/>
        <dbReference type="ChEBI" id="CHEBI:17499"/>
        <dbReference type="ChEBI" id="CHEBI:60015"/>
        <dbReference type="ChEBI" id="CHEBI:65111"/>
    </reaction>
</comment>
<evidence type="ECO:0000259" key="10">
    <source>
        <dbReference type="Pfam" id="PF02770"/>
    </source>
</evidence>
<evidence type="ECO:0000256" key="8">
    <source>
        <dbReference type="RuleBase" id="RU362125"/>
    </source>
</evidence>
<comment type="similarity">
    <text evidence="2 8">Belongs to the acyl-CoA dehydrogenase family.</text>
</comment>
<evidence type="ECO:0000256" key="4">
    <source>
        <dbReference type="ARBA" id="ARBA00022630"/>
    </source>
</evidence>
<reference evidence="12 13" key="1">
    <citation type="submission" date="2018-09" db="EMBL/GenBank/DDBJ databases">
        <title>YIM PH21274 draft genome.</title>
        <authorList>
            <person name="Miao C."/>
        </authorList>
    </citation>
    <scope>NUCLEOTIDE SEQUENCE [LARGE SCALE GENOMIC DNA]</scope>
    <source>
        <strain evidence="12 13">YIM PH 21724</strain>
    </source>
</reference>
<dbReference type="GO" id="GO:0050660">
    <property type="term" value="F:flavin adenine dinucleotide binding"/>
    <property type="evidence" value="ECO:0007669"/>
    <property type="project" value="InterPro"/>
</dbReference>
<dbReference type="Pfam" id="PF02771">
    <property type="entry name" value="Acyl-CoA_dh_N"/>
    <property type="match status" value="1"/>
</dbReference>
<evidence type="ECO:0000259" key="9">
    <source>
        <dbReference type="Pfam" id="PF00441"/>
    </source>
</evidence>
<evidence type="ECO:0000256" key="6">
    <source>
        <dbReference type="ARBA" id="ARBA00023002"/>
    </source>
</evidence>
<feature type="domain" description="Acyl-CoA dehydrogenase/oxidase N-terminal" evidence="11">
    <location>
        <begin position="6"/>
        <end position="123"/>
    </location>
</feature>
<dbReference type="GO" id="GO:0033539">
    <property type="term" value="P:fatty acid beta-oxidation using acyl-CoA dehydrogenase"/>
    <property type="evidence" value="ECO:0007669"/>
    <property type="project" value="TreeGrafter"/>
</dbReference>
<dbReference type="Gene3D" id="1.20.140.10">
    <property type="entry name" value="Butyryl-CoA Dehydrogenase, subunit A, domain 3"/>
    <property type="match status" value="1"/>
</dbReference>
<protein>
    <recommendedName>
        <fullName evidence="3">Medium-chain specific acyl-CoA dehydrogenase, mitochondrial</fullName>
    </recommendedName>
</protein>
<dbReference type="PANTHER" id="PTHR48083:SF2">
    <property type="entry name" value="MEDIUM-CHAIN SPECIFIC ACYL-COA DEHYDROGENASE, MITOCHONDRIAL"/>
    <property type="match status" value="1"/>
</dbReference>
<dbReference type="Pfam" id="PF00441">
    <property type="entry name" value="Acyl-CoA_dh_1"/>
    <property type="match status" value="1"/>
</dbReference>
<keyword evidence="4 8" id="KW-0285">Flavoprotein</keyword>
<dbReference type="InterPro" id="IPR009100">
    <property type="entry name" value="AcylCoA_DH/oxidase_NM_dom_sf"/>
</dbReference>
<dbReference type="PROSITE" id="PS00073">
    <property type="entry name" value="ACYL_COA_DH_2"/>
    <property type="match status" value="1"/>
</dbReference>
<dbReference type="PANTHER" id="PTHR48083">
    <property type="entry name" value="MEDIUM-CHAIN SPECIFIC ACYL-COA DEHYDROGENASE, MITOCHONDRIAL-RELATED"/>
    <property type="match status" value="1"/>
</dbReference>
<dbReference type="SUPFAM" id="SSF47203">
    <property type="entry name" value="Acyl-CoA dehydrogenase C-terminal domain-like"/>
    <property type="match status" value="1"/>
</dbReference>
<name>A0A3A4KKA0_9NOCA</name>
<dbReference type="RefSeq" id="WP_120041985.1">
    <property type="nucleotide sequence ID" value="NZ_QZFU01000019.1"/>
</dbReference>
<dbReference type="InterPro" id="IPR009075">
    <property type="entry name" value="AcylCo_DH/oxidase_C"/>
</dbReference>
<evidence type="ECO:0000256" key="3">
    <source>
        <dbReference type="ARBA" id="ARBA00019125"/>
    </source>
</evidence>
<dbReference type="GO" id="GO:0005737">
    <property type="term" value="C:cytoplasm"/>
    <property type="evidence" value="ECO:0007669"/>
    <property type="project" value="TreeGrafter"/>
</dbReference>
<dbReference type="AlphaFoldDB" id="A0A3A4KKA0"/>
<dbReference type="Gene3D" id="2.40.110.10">
    <property type="entry name" value="Butyryl-CoA Dehydrogenase, subunit A, domain 2"/>
    <property type="match status" value="1"/>
</dbReference>
<organism evidence="12 13">
    <name type="scientific">Nocardia panacis</name>
    <dbReference type="NCBI Taxonomy" id="2340916"/>
    <lineage>
        <taxon>Bacteria</taxon>
        <taxon>Bacillati</taxon>
        <taxon>Actinomycetota</taxon>
        <taxon>Actinomycetes</taxon>
        <taxon>Mycobacteriales</taxon>
        <taxon>Nocardiaceae</taxon>
        <taxon>Nocardia</taxon>
    </lineage>
</organism>
<comment type="cofactor">
    <cofactor evidence="1 8">
        <name>FAD</name>
        <dbReference type="ChEBI" id="CHEBI:57692"/>
    </cofactor>
</comment>
<sequence>MGFVPTDLQKDLIDNVRRFVRTEILPLELELDPDESELSEPVLARLRAKTKQMGLYNLDVPEELGGVGADTVTRTLLAMEMAQHRAGLYSPCYAAFGQQDMAQLYEATDAQKEKYLFPILRGEKSSFFGLTEPAGGSDPARSIQTRAKQHGTDWVINGSKVFISGADTADFGLVFARTGEPGSGRDGITCFIVDADTPGFSVRRVIHTLRSGHYPTELSFEDVRVPAENVLGEVGGGFALASERLTKNRIPYAAGCVGVAMAAHRMAVEYAGTRSVFGAKLADHEGIQWMLVDNEIDLRSAAFFVLDAAERADSGQPFRSEVALAKIVATEAAGRVVDRAIQIHGGYGVTKDLPLERWYRELRIRRIGEGTTETQKMIVSRDMLRGRYKGLLDR</sequence>
<feature type="domain" description="Acyl-CoA oxidase/dehydrogenase middle" evidence="10">
    <location>
        <begin position="128"/>
        <end position="223"/>
    </location>
</feature>
<dbReference type="InterPro" id="IPR036250">
    <property type="entry name" value="AcylCo_DH-like_C"/>
</dbReference>
<dbReference type="InterPro" id="IPR013786">
    <property type="entry name" value="AcylCoA_DH/ox_N"/>
</dbReference>
<keyword evidence="6 8" id="KW-0560">Oxidoreductase</keyword>
<dbReference type="GO" id="GO:0003995">
    <property type="term" value="F:acyl-CoA dehydrogenase activity"/>
    <property type="evidence" value="ECO:0007669"/>
    <property type="project" value="InterPro"/>
</dbReference>
<dbReference type="FunFam" id="2.40.110.10:FF:000002">
    <property type="entry name" value="Acyl-CoA dehydrogenase fadE12"/>
    <property type="match status" value="1"/>
</dbReference>
<dbReference type="EMBL" id="QZFU01000019">
    <property type="protein sequence ID" value="RJO75111.1"/>
    <property type="molecule type" value="Genomic_DNA"/>
</dbReference>
<gene>
    <name evidence="12" type="ORF">D5S18_17205</name>
</gene>
<dbReference type="InterPro" id="IPR037069">
    <property type="entry name" value="AcylCoA_DH/ox_N_sf"/>
</dbReference>
<evidence type="ECO:0000256" key="2">
    <source>
        <dbReference type="ARBA" id="ARBA00009347"/>
    </source>
</evidence>
<evidence type="ECO:0000259" key="11">
    <source>
        <dbReference type="Pfam" id="PF02771"/>
    </source>
</evidence>
<evidence type="ECO:0000313" key="12">
    <source>
        <dbReference type="EMBL" id="RJO75111.1"/>
    </source>
</evidence>
<dbReference type="Proteomes" id="UP000266677">
    <property type="component" value="Unassembled WGS sequence"/>
</dbReference>
<dbReference type="OrthoDB" id="8876745at2"/>
<dbReference type="SUPFAM" id="SSF56645">
    <property type="entry name" value="Acyl-CoA dehydrogenase NM domain-like"/>
    <property type="match status" value="1"/>
</dbReference>
<dbReference type="InterPro" id="IPR006089">
    <property type="entry name" value="Acyl-CoA_DH_CS"/>
</dbReference>